<accession>A0A8J8PAC2</accession>
<feature type="compositionally biased region" description="Acidic residues" evidence="1">
    <location>
        <begin position="353"/>
        <end position="368"/>
    </location>
</feature>
<feature type="compositionally biased region" description="Polar residues" evidence="1">
    <location>
        <begin position="334"/>
        <end position="352"/>
    </location>
</feature>
<dbReference type="InterPro" id="IPR003593">
    <property type="entry name" value="AAA+_ATPase"/>
</dbReference>
<dbReference type="InterPro" id="IPR052934">
    <property type="entry name" value="Methyl-DNA_Rec/Restrict_Enz"/>
</dbReference>
<feature type="domain" description="AAA+ ATPase" evidence="2">
    <location>
        <begin position="433"/>
        <end position="605"/>
    </location>
</feature>
<evidence type="ECO:0000256" key="1">
    <source>
        <dbReference type="SAM" id="MobiDB-lite"/>
    </source>
</evidence>
<organism evidence="3 4">
    <name type="scientific">Halonotius terrestris</name>
    <dbReference type="NCBI Taxonomy" id="2487750"/>
    <lineage>
        <taxon>Archaea</taxon>
        <taxon>Methanobacteriati</taxon>
        <taxon>Methanobacteriota</taxon>
        <taxon>Stenosarchaea group</taxon>
        <taxon>Halobacteria</taxon>
        <taxon>Halobacteriales</taxon>
        <taxon>Haloferacaceae</taxon>
        <taxon>Halonotius</taxon>
    </lineage>
</organism>
<dbReference type="AlphaFoldDB" id="A0A8J8PAC2"/>
<dbReference type="RefSeq" id="WP_142980455.1">
    <property type="nucleotide sequence ID" value="NZ_RKLU01000006.1"/>
</dbReference>
<dbReference type="InterPro" id="IPR011704">
    <property type="entry name" value="ATPase_dyneun-rel_AAA"/>
</dbReference>
<dbReference type="OrthoDB" id="9837at2157"/>
<evidence type="ECO:0000313" key="4">
    <source>
        <dbReference type="Proteomes" id="UP000705823"/>
    </source>
</evidence>
<keyword evidence="4" id="KW-1185">Reference proteome</keyword>
<evidence type="ECO:0000259" key="2">
    <source>
        <dbReference type="SMART" id="SM00382"/>
    </source>
</evidence>
<dbReference type="SMART" id="SM00382">
    <property type="entry name" value="AAA"/>
    <property type="match status" value="1"/>
</dbReference>
<reference evidence="3" key="1">
    <citation type="submission" date="2019-02" db="EMBL/GenBank/DDBJ databases">
        <title>Halonotius sp. a new haloarchaeum isolated from saline soil.</title>
        <authorList>
            <person name="Duran-Viseras A."/>
            <person name="Sanchez-Porro C."/>
            <person name="Ventosa A."/>
        </authorList>
    </citation>
    <scope>NUCLEOTIDE SEQUENCE</scope>
    <source>
        <strain evidence="3">F15B</strain>
    </source>
</reference>
<dbReference type="PANTHER" id="PTHR37291:SF1">
    <property type="entry name" value="TYPE IV METHYL-DIRECTED RESTRICTION ENZYME ECOKMCRB SUBUNIT"/>
    <property type="match status" value="1"/>
</dbReference>
<feature type="region of interest" description="Disordered" evidence="1">
    <location>
        <begin position="320"/>
        <end position="390"/>
    </location>
</feature>
<dbReference type="SUPFAM" id="SSF52540">
    <property type="entry name" value="P-loop containing nucleoside triphosphate hydrolases"/>
    <property type="match status" value="1"/>
</dbReference>
<protein>
    <recommendedName>
        <fullName evidence="2">AAA+ ATPase domain-containing protein</fullName>
    </recommendedName>
</protein>
<dbReference type="Pfam" id="PF07728">
    <property type="entry name" value="AAA_5"/>
    <property type="match status" value="1"/>
</dbReference>
<dbReference type="InterPro" id="IPR027417">
    <property type="entry name" value="P-loop_NTPase"/>
</dbReference>
<dbReference type="EMBL" id="RKLU01000006">
    <property type="protein sequence ID" value="TQQ79186.1"/>
    <property type="molecule type" value="Genomic_DNA"/>
</dbReference>
<comment type="caution">
    <text evidence="3">The sequence shown here is derived from an EMBL/GenBank/DDBJ whole genome shotgun (WGS) entry which is preliminary data.</text>
</comment>
<dbReference type="Proteomes" id="UP000705823">
    <property type="component" value="Unassembled WGS sequence"/>
</dbReference>
<dbReference type="Gene3D" id="3.40.50.300">
    <property type="entry name" value="P-loop containing nucleotide triphosphate hydrolases"/>
    <property type="match status" value="1"/>
</dbReference>
<sequence length="725" mass="83225">MSVSRSKTVSRLGKNDLAYIETLEKIYQSEDILYENVATRANEEFEYTESTLNPFINFLKRTSVIQESSEGFATIDSELRQEPNYTFAYRQRVLDLFDDNVIGFYDVMYFLLAAPTPIEQIDSFVSQHYDVDWSGTKQTKKRVDWLRSLGFVEMVEGSRHYELTDDGIRYVLGRSKSGIPHPRQIYDNKFEFNFYQIETAALDLTIPEDQALFFDNELDTRDQKILEDRLGTNVNKSIFLLYDENKCLGYGRLSGKFDDNNGSYDIITIQFRKFSSARNVNFDGPQTGGILRVSPDDAVTILNKGSELYQTVTQNIAKYPSLPGPEEFDPYDEASTNDAENTFSNSTNPEQSTNDEESGFPDGDVPEESESRFSDDEDNEEREKFGYLDTTYKQYEYENSPFSTDRKEKPTLEGLHYEDEEGLVEQIITSLYCGDHIILVGPPGTGKSELARQVTEHFVDEKYSMVTATADWSTFDTIGGYRPKGEDNKLEFREGVFLDRFQTSDMKPKNEWLIIDEINRADIDKAFGSLFSAIVGDSVETPFDGPYEEPVEILGPTDTDKDVCGSRYHIPESWRLIATMNTYDKTSLYEMSYAFMRRFAFVHIEPPSEITEEVVQTYADTWDVGESAPVDAIAQIWDVIQPERSLGPALFERVLTYLEESESEDLTRPLMMYVLPQLEGLATQRIVEIVRALRQLELSELADQQLIDFCSDYFGIKADRFEQHE</sequence>
<gene>
    <name evidence="3" type="ORF">EGH24_12405</name>
</gene>
<name>A0A8J8PAC2_9EURY</name>
<evidence type="ECO:0000313" key="3">
    <source>
        <dbReference type="EMBL" id="TQQ79186.1"/>
    </source>
</evidence>
<dbReference type="GO" id="GO:0005524">
    <property type="term" value="F:ATP binding"/>
    <property type="evidence" value="ECO:0007669"/>
    <property type="project" value="InterPro"/>
</dbReference>
<proteinExistence type="predicted"/>
<dbReference type="GO" id="GO:0016887">
    <property type="term" value="F:ATP hydrolysis activity"/>
    <property type="evidence" value="ECO:0007669"/>
    <property type="project" value="InterPro"/>
</dbReference>
<dbReference type="CDD" id="cd00009">
    <property type="entry name" value="AAA"/>
    <property type="match status" value="1"/>
</dbReference>
<dbReference type="PANTHER" id="PTHR37291">
    <property type="entry name" value="5-METHYLCYTOSINE-SPECIFIC RESTRICTION ENZYME B"/>
    <property type="match status" value="1"/>
</dbReference>